<comment type="caution">
    <text evidence="2">The sequence shown here is derived from an EMBL/GenBank/DDBJ whole genome shotgun (WGS) entry which is preliminary data.</text>
</comment>
<protein>
    <submittedName>
        <fullName evidence="2">Alpha/beta hydrolase</fullName>
    </submittedName>
</protein>
<dbReference type="Pfam" id="PF00561">
    <property type="entry name" value="Abhydrolase_1"/>
    <property type="match status" value="1"/>
</dbReference>
<dbReference type="Proteomes" id="UP000319353">
    <property type="component" value="Unassembled WGS sequence"/>
</dbReference>
<dbReference type="AlphaFoldDB" id="A0A537KXE2"/>
<accession>A0A537KXE2</accession>
<organism evidence="2 3">
    <name type="scientific">Candidatus Segetimicrobium genomatis</name>
    <dbReference type="NCBI Taxonomy" id="2569760"/>
    <lineage>
        <taxon>Bacteria</taxon>
        <taxon>Bacillati</taxon>
        <taxon>Candidatus Sysuimicrobiota</taxon>
        <taxon>Candidatus Sysuimicrobiia</taxon>
        <taxon>Candidatus Sysuimicrobiales</taxon>
        <taxon>Candidatus Segetimicrobiaceae</taxon>
        <taxon>Candidatus Segetimicrobium</taxon>
    </lineage>
</organism>
<sequence>MMYFTRGGVRLAYEETGTGLPVILIHGFPFSRQMWQPQAPLARTVRLITPDLRGFGESEGAPSSLDDLADDLQALVEHLGLTSAVFGGFSMGGYVLLRYLARHADRAKAILLLDTRAEADTPEGQQRRYDGIARIEREGPAGYLDDFVKLVVSTKTLESRPDLVKAVRALMESRRIASLAAGLRAMAQRPDSTPLLSSIGVPTLIVVGEDDKATPVSSARTMQAAIRSSRLVLIPEAGHVSNLEQPERFNAALLEFLQTLR</sequence>
<dbReference type="InterPro" id="IPR029058">
    <property type="entry name" value="AB_hydrolase_fold"/>
</dbReference>
<dbReference type="InterPro" id="IPR000073">
    <property type="entry name" value="AB_hydrolase_1"/>
</dbReference>
<dbReference type="Gene3D" id="3.40.50.1820">
    <property type="entry name" value="alpha/beta hydrolase"/>
    <property type="match status" value="1"/>
</dbReference>
<name>A0A537KXE2_9BACT</name>
<reference evidence="2 3" key="1">
    <citation type="journal article" date="2019" name="Nat. Microbiol.">
        <title>Mediterranean grassland soil C-N compound turnover is dependent on rainfall and depth, and is mediated by genomically divergent microorganisms.</title>
        <authorList>
            <person name="Diamond S."/>
            <person name="Andeer P.F."/>
            <person name="Li Z."/>
            <person name="Crits-Christoph A."/>
            <person name="Burstein D."/>
            <person name="Anantharaman K."/>
            <person name="Lane K.R."/>
            <person name="Thomas B.C."/>
            <person name="Pan C."/>
            <person name="Northen T.R."/>
            <person name="Banfield J.F."/>
        </authorList>
    </citation>
    <scope>NUCLEOTIDE SEQUENCE [LARGE SCALE GENOMIC DNA]</scope>
    <source>
        <strain evidence="2">NP_4</strain>
    </source>
</reference>
<evidence type="ECO:0000259" key="1">
    <source>
        <dbReference type="Pfam" id="PF00561"/>
    </source>
</evidence>
<dbReference type="InterPro" id="IPR050266">
    <property type="entry name" value="AB_hydrolase_sf"/>
</dbReference>
<keyword evidence="2" id="KW-0378">Hydrolase</keyword>
<dbReference type="PANTHER" id="PTHR43798">
    <property type="entry name" value="MONOACYLGLYCEROL LIPASE"/>
    <property type="match status" value="1"/>
</dbReference>
<evidence type="ECO:0000313" key="2">
    <source>
        <dbReference type="EMBL" id="TMJ00412.1"/>
    </source>
</evidence>
<evidence type="ECO:0000313" key="3">
    <source>
        <dbReference type="Proteomes" id="UP000319353"/>
    </source>
</evidence>
<dbReference type="PRINTS" id="PR00412">
    <property type="entry name" value="EPOXHYDRLASE"/>
</dbReference>
<dbReference type="SUPFAM" id="SSF53474">
    <property type="entry name" value="alpha/beta-Hydrolases"/>
    <property type="match status" value="1"/>
</dbReference>
<dbReference type="PRINTS" id="PR00111">
    <property type="entry name" value="ABHYDROLASE"/>
</dbReference>
<dbReference type="EMBL" id="VBAL01000116">
    <property type="protein sequence ID" value="TMJ00412.1"/>
    <property type="molecule type" value="Genomic_DNA"/>
</dbReference>
<dbReference type="InterPro" id="IPR000639">
    <property type="entry name" value="Epox_hydrolase-like"/>
</dbReference>
<feature type="domain" description="AB hydrolase-1" evidence="1">
    <location>
        <begin position="21"/>
        <end position="245"/>
    </location>
</feature>
<dbReference type="GO" id="GO:0016787">
    <property type="term" value="F:hydrolase activity"/>
    <property type="evidence" value="ECO:0007669"/>
    <property type="project" value="UniProtKB-KW"/>
</dbReference>
<proteinExistence type="predicted"/>
<gene>
    <name evidence="2" type="ORF">E6H01_09710</name>
</gene>